<reference evidence="8" key="1">
    <citation type="thesis" date="2020" institute="ProQuest LLC" country="789 East Eisenhower Parkway, Ann Arbor, MI, USA">
        <title>Comparative Genomics and Chromosome Evolution.</title>
        <authorList>
            <person name="Mudd A.B."/>
        </authorList>
    </citation>
    <scope>NUCLEOTIDE SEQUENCE</scope>
    <source>
        <strain evidence="8">237g6f4</strain>
        <tissue evidence="8">Blood</tissue>
    </source>
</reference>
<dbReference type="PANTHER" id="PTHR16803">
    <property type="entry name" value="HIGH AFFINITY IMMUNOGLOBULIN EPSILON RECEPTOR GAMMA-SUBUNIT"/>
    <property type="match status" value="1"/>
</dbReference>
<evidence type="ECO:0000256" key="3">
    <source>
        <dbReference type="ARBA" id="ARBA00022553"/>
    </source>
</evidence>
<keyword evidence="6" id="KW-0675">Receptor</keyword>
<keyword evidence="4" id="KW-0391">Immunity</keyword>
<evidence type="ECO:0000256" key="5">
    <source>
        <dbReference type="ARBA" id="ARBA00023157"/>
    </source>
</evidence>
<evidence type="ECO:0000256" key="2">
    <source>
        <dbReference type="ARBA" id="ARBA00022475"/>
    </source>
</evidence>
<dbReference type="InterPro" id="IPR042340">
    <property type="entry name" value="FCER1G"/>
</dbReference>
<dbReference type="GO" id="GO:0032998">
    <property type="term" value="C:Fc-epsilon receptor I complex"/>
    <property type="evidence" value="ECO:0007669"/>
    <property type="project" value="InterPro"/>
</dbReference>
<dbReference type="InterPro" id="IPR021663">
    <property type="entry name" value="CD3_zeta/IgE_Fc_rcpt_gamma"/>
</dbReference>
<keyword evidence="9" id="KW-1185">Reference proteome</keyword>
<keyword evidence="2" id="KW-1003">Cell membrane</keyword>
<accession>A0AAV7AGB2</accession>
<organism evidence="8 9">
    <name type="scientific">Engystomops pustulosus</name>
    <name type="common">Tungara frog</name>
    <name type="synonym">Physalaemus pustulosus</name>
    <dbReference type="NCBI Taxonomy" id="76066"/>
    <lineage>
        <taxon>Eukaryota</taxon>
        <taxon>Metazoa</taxon>
        <taxon>Chordata</taxon>
        <taxon>Craniata</taxon>
        <taxon>Vertebrata</taxon>
        <taxon>Euteleostomi</taxon>
        <taxon>Amphibia</taxon>
        <taxon>Batrachia</taxon>
        <taxon>Anura</taxon>
        <taxon>Neobatrachia</taxon>
        <taxon>Hyloidea</taxon>
        <taxon>Leptodactylidae</taxon>
        <taxon>Leiuperinae</taxon>
        <taxon>Engystomops</taxon>
    </lineage>
</organism>
<comment type="subcellular location">
    <subcellularLocation>
        <location evidence="1">Cell membrane</location>
        <topology evidence="1">Single-pass type I membrane protein</topology>
    </subcellularLocation>
</comment>
<dbReference type="Pfam" id="PF11628">
    <property type="entry name" value="TCR_zetazeta"/>
    <property type="match status" value="1"/>
</dbReference>
<keyword evidence="7" id="KW-0472">Membrane</keyword>
<comment type="caution">
    <text evidence="8">The sequence shown here is derived from an EMBL/GenBank/DDBJ whole genome shotgun (WGS) entry which is preliminary data.</text>
</comment>
<gene>
    <name evidence="8" type="ORF">GDO81_014864</name>
</gene>
<name>A0AAV7AGB2_ENGPU</name>
<keyword evidence="3" id="KW-0597">Phosphoprotein</keyword>
<evidence type="ECO:0000256" key="7">
    <source>
        <dbReference type="SAM" id="Phobius"/>
    </source>
</evidence>
<keyword evidence="5" id="KW-1015">Disulfide bond</keyword>
<protein>
    <submittedName>
        <fullName evidence="8">Uncharacterized protein</fullName>
    </submittedName>
</protein>
<proteinExistence type="predicted"/>
<dbReference type="EMBL" id="WNYA01000007">
    <property type="protein sequence ID" value="KAG8560257.1"/>
    <property type="molecule type" value="Genomic_DNA"/>
</dbReference>
<sequence>MGMQEPDICYVLDGILFLYGIVLTALYCHLKVKTAKAKKAIQAAGLYEHLKCPDKQIYSEIGKGEAEMGMKGAEGVYTGLGPTEKATYETLHCQDKNN</sequence>
<evidence type="ECO:0000256" key="4">
    <source>
        <dbReference type="ARBA" id="ARBA00022859"/>
    </source>
</evidence>
<dbReference type="GO" id="GO:0002376">
    <property type="term" value="P:immune system process"/>
    <property type="evidence" value="ECO:0007669"/>
    <property type="project" value="UniProtKB-KW"/>
</dbReference>
<evidence type="ECO:0000313" key="9">
    <source>
        <dbReference type="Proteomes" id="UP000824782"/>
    </source>
</evidence>
<dbReference type="AlphaFoldDB" id="A0AAV7AGB2"/>
<dbReference type="GO" id="GO:0019767">
    <property type="term" value="F:IgE receptor activity"/>
    <property type="evidence" value="ECO:0007669"/>
    <property type="project" value="InterPro"/>
</dbReference>
<evidence type="ECO:0000256" key="6">
    <source>
        <dbReference type="ARBA" id="ARBA00023170"/>
    </source>
</evidence>
<evidence type="ECO:0000313" key="8">
    <source>
        <dbReference type="EMBL" id="KAG8560257.1"/>
    </source>
</evidence>
<dbReference type="PANTHER" id="PTHR16803:SF0">
    <property type="entry name" value="HIGH AFFINITY IMMUNOGLOBULIN EPSILON RECEPTOR SUBUNIT GAMMA"/>
    <property type="match status" value="1"/>
</dbReference>
<keyword evidence="7" id="KW-0812">Transmembrane</keyword>
<dbReference type="Proteomes" id="UP000824782">
    <property type="component" value="Unassembled WGS sequence"/>
</dbReference>
<evidence type="ECO:0000256" key="1">
    <source>
        <dbReference type="ARBA" id="ARBA00004251"/>
    </source>
</evidence>
<keyword evidence="7" id="KW-1133">Transmembrane helix</keyword>
<feature type="transmembrane region" description="Helical" evidence="7">
    <location>
        <begin position="12"/>
        <end position="30"/>
    </location>
</feature>